<dbReference type="Pfam" id="PF07287">
    <property type="entry name" value="AtuA"/>
    <property type="match status" value="1"/>
</dbReference>
<proteinExistence type="predicted"/>
<accession>A0A420WBA4</accession>
<reference evidence="2 3" key="1">
    <citation type="submission" date="2018-10" db="EMBL/GenBank/DDBJ databases">
        <title>Comparative analysis of microorganisms from saline springs in Andes Mountain Range, Colombia.</title>
        <authorList>
            <person name="Rubin E."/>
        </authorList>
    </citation>
    <scope>NUCLEOTIDE SEQUENCE [LARGE SCALE GENOMIC DNA]</scope>
    <source>
        <strain evidence="2 3">USBA 36</strain>
    </source>
</reference>
<protein>
    <submittedName>
        <fullName evidence="2">Uncharacterized protein DUF1446</fullName>
    </submittedName>
</protein>
<gene>
    <name evidence="2" type="ORF">BCL74_2722</name>
</gene>
<comment type="caution">
    <text evidence="2">The sequence shown here is derived from an EMBL/GenBank/DDBJ whole genome shotgun (WGS) entry which is preliminary data.</text>
</comment>
<dbReference type="Proteomes" id="UP000277424">
    <property type="component" value="Unassembled WGS sequence"/>
</dbReference>
<dbReference type="InterPro" id="IPR010839">
    <property type="entry name" value="AtuA_N"/>
</dbReference>
<evidence type="ECO:0000313" key="2">
    <source>
        <dbReference type="EMBL" id="RKQ68246.1"/>
    </source>
</evidence>
<name>A0A420WBA4_9PROT</name>
<sequence length="438" mass="45965">MRIGSGAGFGADRLEPALRLIEQGRLDWIGFECLAERTLAQAQTARAADPAKGYNRYLEARLRACLPAMAKNGTRLITNMGAANPAAAARAAATLSGAGGPAIAYVEGDDVRHLIAADTRLADTGGTVADVGKPVISANAYLGIEQILLAIDSGAAIVITGRVADPSLFLAPLAHQYSWSLDDWARLGGGTLVGHLLECAAQVTGGYFADPGYKDVPGVEDVGFPLAEVDADATAIITKLDSDGGLVDARTVKEQVLYEVHDPARYLTPDVTADFSGVALREDGRNRIGLSGASGKARPDTLKVTVAFDGGLIAEAGISYAGPGAADRGRLAADILRHRLRDIAELRIDMIGVAALHASAESVRRNAPSGSADVRVHVTARTEDRDIADRVLWEVEALYTCGPAGGGGVRGEVRRSFTTHDAYIPRDAISIRTEVIRP</sequence>
<dbReference type="EMBL" id="RBIG01000003">
    <property type="protein sequence ID" value="RKQ68246.1"/>
    <property type="molecule type" value="Genomic_DNA"/>
</dbReference>
<dbReference type="RefSeq" id="WP_121220809.1">
    <property type="nucleotide sequence ID" value="NZ_RBIG01000003.1"/>
</dbReference>
<dbReference type="PANTHER" id="PTHR47472">
    <property type="entry name" value="PROPIONYL-COA CARBOXYLASE"/>
    <property type="match status" value="1"/>
</dbReference>
<dbReference type="PANTHER" id="PTHR47472:SF1">
    <property type="entry name" value="DUF1446-DOMAIN-CONTAINING PROTEIN"/>
    <property type="match status" value="1"/>
</dbReference>
<dbReference type="OrthoDB" id="9763456at2"/>
<feature type="domain" description="Acyclic terpene utilisation N-terminal" evidence="1">
    <location>
        <begin position="1"/>
        <end position="433"/>
    </location>
</feature>
<dbReference type="AlphaFoldDB" id="A0A420WBA4"/>
<evidence type="ECO:0000313" key="3">
    <source>
        <dbReference type="Proteomes" id="UP000277424"/>
    </source>
</evidence>
<organism evidence="2 3">
    <name type="scientific">Oceanibaculum indicum</name>
    <dbReference type="NCBI Taxonomy" id="526216"/>
    <lineage>
        <taxon>Bacteria</taxon>
        <taxon>Pseudomonadati</taxon>
        <taxon>Pseudomonadota</taxon>
        <taxon>Alphaproteobacteria</taxon>
        <taxon>Rhodospirillales</taxon>
        <taxon>Oceanibaculaceae</taxon>
        <taxon>Oceanibaculum</taxon>
    </lineage>
</organism>
<evidence type="ECO:0000259" key="1">
    <source>
        <dbReference type="Pfam" id="PF07287"/>
    </source>
</evidence>